<feature type="domain" description="Methyltransferase" evidence="1">
    <location>
        <begin position="178"/>
        <end position="234"/>
    </location>
</feature>
<dbReference type="SUPFAM" id="SSF46785">
    <property type="entry name" value="Winged helix' DNA-binding domain"/>
    <property type="match status" value="1"/>
</dbReference>
<gene>
    <name evidence="3" type="ORF">ENR64_05080</name>
</gene>
<dbReference type="InterPro" id="IPR029063">
    <property type="entry name" value="SAM-dependent_MTases_sf"/>
</dbReference>
<dbReference type="AlphaFoldDB" id="A0A7C3PGE7"/>
<dbReference type="CDD" id="cd02440">
    <property type="entry name" value="AdoMet_MTases"/>
    <property type="match status" value="1"/>
</dbReference>
<name>A0A7C3PGE7_9CYAN</name>
<evidence type="ECO:0000313" key="3">
    <source>
        <dbReference type="EMBL" id="HFM97136.1"/>
    </source>
</evidence>
<dbReference type="InterPro" id="IPR036388">
    <property type="entry name" value="WH-like_DNA-bd_sf"/>
</dbReference>
<evidence type="ECO:0000259" key="2">
    <source>
        <dbReference type="Pfam" id="PF21320"/>
    </source>
</evidence>
<dbReference type="GO" id="GO:0008168">
    <property type="term" value="F:methyltransferase activity"/>
    <property type="evidence" value="ECO:0007669"/>
    <property type="project" value="UniProtKB-KW"/>
</dbReference>
<comment type="caution">
    <text evidence="3">The sequence shown here is derived from an EMBL/GenBank/DDBJ whole genome shotgun (WGS) entry which is preliminary data.</text>
</comment>
<dbReference type="Gene3D" id="3.40.50.150">
    <property type="entry name" value="Vaccinia Virus protein VP39"/>
    <property type="match status" value="1"/>
</dbReference>
<dbReference type="Pfam" id="PF13847">
    <property type="entry name" value="Methyltransf_31"/>
    <property type="match status" value="1"/>
</dbReference>
<dbReference type="EMBL" id="DSRU01000057">
    <property type="protein sequence ID" value="HFM97136.1"/>
    <property type="molecule type" value="Genomic_DNA"/>
</dbReference>
<dbReference type="Gene3D" id="1.10.10.10">
    <property type="entry name" value="Winged helix-like DNA-binding domain superfamily/Winged helix DNA-binding domain"/>
    <property type="match status" value="1"/>
</dbReference>
<accession>A0A7C3PGE7</accession>
<sequence length="235" mass="25637">MNTQIAPTHFDHAKADAFAEGLLNILNHSAISLMISIGHQTGLFDTLATLPPATSQQIADAAGLNERYVREWLGAMVTGRFVEYNPAGRTYLLPPEHQAFLTRKAAPNNFAISFQFFPILATVEDLILDCFYHGGGVPYSAYQRFHQVMAEESAQTVVSALDEAVLPLVPGLVKALQQGIDVLDIGCGSGYALNRMATLFPQSRFKGYDLSEEAIATARTKAQALGLTNVRFYVN</sequence>
<dbReference type="SUPFAM" id="SSF53335">
    <property type="entry name" value="S-adenosyl-L-methionine-dependent methyltransferases"/>
    <property type="match status" value="1"/>
</dbReference>
<dbReference type="PANTHER" id="PTHR45128:SF1">
    <property type="entry name" value="S-ADENOSYLMETHIONINE-DEPENDENT METHYLTRANSFERASE RV2258C"/>
    <property type="match status" value="1"/>
</dbReference>
<dbReference type="InterPro" id="IPR053173">
    <property type="entry name" value="SAM-binding_MTase"/>
</dbReference>
<reference evidence="3" key="1">
    <citation type="journal article" date="2020" name="mSystems">
        <title>Genome- and Community-Level Interaction Insights into Carbon Utilization and Element Cycling Functions of Hydrothermarchaeota in Hydrothermal Sediment.</title>
        <authorList>
            <person name="Zhou Z."/>
            <person name="Liu Y."/>
            <person name="Xu W."/>
            <person name="Pan J."/>
            <person name="Luo Z.H."/>
            <person name="Li M."/>
        </authorList>
    </citation>
    <scope>NUCLEOTIDE SEQUENCE [LARGE SCALE GENOMIC DNA]</scope>
    <source>
        <strain evidence="3">SpSt-418</strain>
    </source>
</reference>
<dbReference type="InterPro" id="IPR025714">
    <property type="entry name" value="Methyltranfer_dom"/>
</dbReference>
<dbReference type="PANTHER" id="PTHR45128">
    <property type="entry name" value="METHYLTRANSFERASE TYPE 11"/>
    <property type="match status" value="1"/>
</dbReference>
<keyword evidence="3" id="KW-0489">Methyltransferase</keyword>
<dbReference type="Pfam" id="PF21320">
    <property type="entry name" value="WHD_Rv2258c"/>
    <property type="match status" value="1"/>
</dbReference>
<proteinExistence type="predicted"/>
<protein>
    <submittedName>
        <fullName evidence="3">Class I SAM-dependent methyltransferase</fullName>
    </submittedName>
</protein>
<organism evidence="3">
    <name type="scientific">Oscillatoriales cyanobacterium SpSt-418</name>
    <dbReference type="NCBI Taxonomy" id="2282169"/>
    <lineage>
        <taxon>Bacteria</taxon>
        <taxon>Bacillati</taxon>
        <taxon>Cyanobacteriota</taxon>
        <taxon>Cyanophyceae</taxon>
        <taxon>Oscillatoriophycideae</taxon>
        <taxon>Oscillatoriales</taxon>
    </lineage>
</organism>
<dbReference type="GO" id="GO:0032259">
    <property type="term" value="P:methylation"/>
    <property type="evidence" value="ECO:0007669"/>
    <property type="project" value="UniProtKB-KW"/>
</dbReference>
<evidence type="ECO:0000259" key="1">
    <source>
        <dbReference type="Pfam" id="PF13847"/>
    </source>
</evidence>
<dbReference type="InterPro" id="IPR048711">
    <property type="entry name" value="WHD_Rv2258c"/>
</dbReference>
<dbReference type="InterPro" id="IPR036390">
    <property type="entry name" value="WH_DNA-bd_sf"/>
</dbReference>
<feature type="domain" description="S-adenosylmethionine-dependent methyltransferase Rv2258c-like winged HTH" evidence="2">
    <location>
        <begin position="29"/>
        <end position="103"/>
    </location>
</feature>
<keyword evidence="3" id="KW-0808">Transferase</keyword>